<dbReference type="PANTHER" id="PTHR43639:SF1">
    <property type="entry name" value="SHORT-CHAIN DEHYDROGENASE_REDUCTASE FAMILY PROTEIN"/>
    <property type="match status" value="1"/>
</dbReference>
<gene>
    <name evidence="3" type="ORF">DM868_10150</name>
</gene>
<accession>A0A4U5JD51</accession>
<reference evidence="3 4" key="1">
    <citation type="submission" date="2019-04" db="EMBL/GenBank/DDBJ databases">
        <title>Natronomonas sp. F20-122 a newhaloarchaeon isolated from a saline saltern of Isla Bacuta, Huelva, Spain.</title>
        <authorList>
            <person name="Duran-Viseras A."/>
            <person name="Sanchez-Porro C."/>
            <person name="Ventosa A."/>
        </authorList>
    </citation>
    <scope>NUCLEOTIDE SEQUENCE [LARGE SCALE GENOMIC DNA]</scope>
    <source>
        <strain evidence="3 4">F20-122</strain>
    </source>
</reference>
<organism evidence="3 4">
    <name type="scientific">Natronomonas salsuginis</name>
    <dbReference type="NCBI Taxonomy" id="2217661"/>
    <lineage>
        <taxon>Archaea</taxon>
        <taxon>Methanobacteriati</taxon>
        <taxon>Methanobacteriota</taxon>
        <taxon>Stenosarchaea group</taxon>
        <taxon>Halobacteria</taxon>
        <taxon>Halobacteriales</taxon>
        <taxon>Natronomonadaceae</taxon>
        <taxon>Natronomonas</taxon>
    </lineage>
</organism>
<protein>
    <submittedName>
        <fullName evidence="3">SDR family oxidoreductase</fullName>
    </submittedName>
</protein>
<dbReference type="SUPFAM" id="SSF51735">
    <property type="entry name" value="NAD(P)-binding Rossmann-fold domains"/>
    <property type="match status" value="1"/>
</dbReference>
<name>A0A4U5JD51_9EURY</name>
<dbReference type="PANTHER" id="PTHR43639">
    <property type="entry name" value="OXIDOREDUCTASE, SHORT-CHAIN DEHYDROGENASE/REDUCTASE FAMILY (AFU_ORTHOLOGUE AFUA_5G02870)"/>
    <property type="match status" value="1"/>
</dbReference>
<dbReference type="InterPro" id="IPR002347">
    <property type="entry name" value="SDR_fam"/>
</dbReference>
<dbReference type="InterPro" id="IPR036291">
    <property type="entry name" value="NAD(P)-bd_dom_sf"/>
</dbReference>
<dbReference type="Pfam" id="PF13561">
    <property type="entry name" value="adh_short_C2"/>
    <property type="match status" value="1"/>
</dbReference>
<sequence length="262" mass="27405">MDLGIEENAALVTAGTAGLGLASAEALVSAGCDVAVCGRSGDRLQRAERRLEAAGSGDVLAMRADITAPDDIEAFVEGTIDGFGRLDHVVTSAGGPPPGAFLDTTDEDWYDAYDLLVMSVVRTVRAAQPTLAADGGGTIVTITSRSVREVLDDLVLSNSVRRAVLGLTKTLADEFAPKIRVNSVLPGAHETDRIEELIQDGVDRDEYETYGDGLDEWSDGIALDRVGDPGELGDAVAWLSSERASYVNGVAVPIDGGSMRGI</sequence>
<evidence type="ECO:0000313" key="4">
    <source>
        <dbReference type="Proteomes" id="UP000308037"/>
    </source>
</evidence>
<dbReference type="PRINTS" id="PR00081">
    <property type="entry name" value="GDHRDH"/>
</dbReference>
<keyword evidence="4" id="KW-1185">Reference proteome</keyword>
<proteinExistence type="inferred from homology"/>
<dbReference type="Proteomes" id="UP000308037">
    <property type="component" value="Unassembled WGS sequence"/>
</dbReference>
<dbReference type="EMBL" id="QKNX01000003">
    <property type="protein sequence ID" value="TKR25758.1"/>
    <property type="molecule type" value="Genomic_DNA"/>
</dbReference>
<dbReference type="Gene3D" id="3.40.50.720">
    <property type="entry name" value="NAD(P)-binding Rossmann-like Domain"/>
    <property type="match status" value="1"/>
</dbReference>
<dbReference type="RefSeq" id="WP_137276765.1">
    <property type="nucleotide sequence ID" value="NZ_QKNX01000003.1"/>
</dbReference>
<dbReference type="OrthoDB" id="35501at2157"/>
<dbReference type="GO" id="GO:0016491">
    <property type="term" value="F:oxidoreductase activity"/>
    <property type="evidence" value="ECO:0007669"/>
    <property type="project" value="UniProtKB-KW"/>
</dbReference>
<keyword evidence="2" id="KW-0560">Oxidoreductase</keyword>
<evidence type="ECO:0000256" key="2">
    <source>
        <dbReference type="ARBA" id="ARBA00023002"/>
    </source>
</evidence>
<comment type="caution">
    <text evidence="3">The sequence shown here is derived from an EMBL/GenBank/DDBJ whole genome shotgun (WGS) entry which is preliminary data.</text>
</comment>
<evidence type="ECO:0000256" key="1">
    <source>
        <dbReference type="ARBA" id="ARBA00006484"/>
    </source>
</evidence>
<comment type="similarity">
    <text evidence="1">Belongs to the short-chain dehydrogenases/reductases (SDR) family.</text>
</comment>
<evidence type="ECO:0000313" key="3">
    <source>
        <dbReference type="EMBL" id="TKR25758.1"/>
    </source>
</evidence>
<dbReference type="AlphaFoldDB" id="A0A4U5JD51"/>